<evidence type="ECO:0000256" key="1">
    <source>
        <dbReference type="ARBA" id="ARBA00004651"/>
    </source>
</evidence>
<evidence type="ECO:0000313" key="9">
    <source>
        <dbReference type="Proteomes" id="UP000011841"/>
    </source>
</evidence>
<dbReference type="InterPro" id="IPR005773">
    <property type="entry name" value="T3SS_YscR-like"/>
</dbReference>
<dbReference type="KEGG" id="aol:S58_72190"/>
<dbReference type="PANTHER" id="PTHR30587:SF2">
    <property type="entry name" value="SURFACE PRESENTATION OF ANTIGENS PROTEIN SPAP"/>
    <property type="match status" value="1"/>
</dbReference>
<dbReference type="HOGENOM" id="CLU_042028_2_0_5"/>
<accession>M4ZH86</accession>
<evidence type="ECO:0000256" key="6">
    <source>
        <dbReference type="ARBA" id="ARBA00023136"/>
    </source>
</evidence>
<feature type="transmembrane region" description="Helical" evidence="7">
    <location>
        <begin position="7"/>
        <end position="40"/>
    </location>
</feature>
<evidence type="ECO:0000256" key="4">
    <source>
        <dbReference type="ARBA" id="ARBA00022692"/>
    </source>
</evidence>
<dbReference type="EMBL" id="AP012603">
    <property type="protein sequence ID" value="BAM93183.1"/>
    <property type="molecule type" value="Genomic_DNA"/>
</dbReference>
<dbReference type="eggNOG" id="COG4790">
    <property type="taxonomic scope" value="Bacteria"/>
</dbReference>
<dbReference type="Proteomes" id="UP000011841">
    <property type="component" value="Chromosome"/>
</dbReference>
<dbReference type="GeneID" id="301820873"/>
<protein>
    <submittedName>
        <fullName evidence="8">Type III secretion system protein YscR</fullName>
    </submittedName>
</protein>
<dbReference type="PRINTS" id="PR01302">
    <property type="entry name" value="TYPE3IMPPROT"/>
</dbReference>
<comment type="similarity">
    <text evidence="2 7">Belongs to the FliP/MopC/SpaP family.</text>
</comment>
<keyword evidence="4 7" id="KW-0812">Transmembrane</keyword>
<keyword evidence="3 7" id="KW-1003">Cell membrane</keyword>
<dbReference type="OrthoDB" id="9805111at2"/>
<feature type="transmembrane region" description="Helical" evidence="7">
    <location>
        <begin position="52"/>
        <end position="74"/>
    </location>
</feature>
<feature type="transmembrane region" description="Helical" evidence="7">
    <location>
        <begin position="158"/>
        <end position="182"/>
    </location>
</feature>
<dbReference type="PANTHER" id="PTHR30587">
    <property type="entry name" value="FLAGELLAR BIOSYNTHETIC PROTEIN FLIP"/>
    <property type="match status" value="1"/>
</dbReference>
<keyword evidence="6 7" id="KW-0472">Membrane</keyword>
<dbReference type="InterPro" id="IPR005838">
    <property type="entry name" value="T3SS_IM_P"/>
</dbReference>
<dbReference type="NCBIfam" id="TIGR01102">
    <property type="entry name" value="yscR"/>
    <property type="match status" value="1"/>
</dbReference>
<dbReference type="Pfam" id="PF00813">
    <property type="entry name" value="FliP"/>
    <property type="match status" value="1"/>
</dbReference>
<organism evidence="8 9">
    <name type="scientific">Bradyrhizobium oligotrophicum S58</name>
    <dbReference type="NCBI Taxonomy" id="1245469"/>
    <lineage>
        <taxon>Bacteria</taxon>
        <taxon>Pseudomonadati</taxon>
        <taxon>Pseudomonadota</taxon>
        <taxon>Alphaproteobacteria</taxon>
        <taxon>Hyphomicrobiales</taxon>
        <taxon>Nitrobacteraceae</taxon>
        <taxon>Bradyrhizobium</taxon>
    </lineage>
</organism>
<comment type="caution">
    <text evidence="7">Lacks conserved residue(s) required for the propagation of feature annotation.</text>
</comment>
<proteinExistence type="inferred from homology"/>
<name>M4ZH86_9BRAD</name>
<evidence type="ECO:0000256" key="5">
    <source>
        <dbReference type="ARBA" id="ARBA00022989"/>
    </source>
</evidence>
<reference evidence="8 9" key="1">
    <citation type="journal article" date="2013" name="Appl. Environ. Microbiol.">
        <title>Genome analysis suggests that the soil oligotrophic bacterium Agromonas oligotrophica (Bradyrhizobium oligotrophicum) is a nitrogen-fixing symbiont of Aeschynomene indica.</title>
        <authorList>
            <person name="Okubo T."/>
            <person name="Fukushima S."/>
            <person name="Itakura M."/>
            <person name="Oshima K."/>
            <person name="Longtonglang A."/>
            <person name="Teaumroong N."/>
            <person name="Mitsui H."/>
            <person name="Hattori M."/>
            <person name="Hattori R."/>
            <person name="Hattori T."/>
            <person name="Minamisawa K."/>
        </authorList>
    </citation>
    <scope>NUCLEOTIDE SEQUENCE [LARGE SCALE GENOMIC DNA]</scope>
    <source>
        <strain evidence="8 9">S58</strain>
    </source>
</reference>
<dbReference type="RefSeq" id="WP_015670254.1">
    <property type="nucleotide sequence ID" value="NC_020453.1"/>
</dbReference>
<keyword evidence="9" id="KW-1185">Reference proteome</keyword>
<dbReference type="NCBIfam" id="NF009438">
    <property type="entry name" value="PRK12797.1"/>
    <property type="match status" value="1"/>
</dbReference>
<evidence type="ECO:0000256" key="3">
    <source>
        <dbReference type="ARBA" id="ARBA00022475"/>
    </source>
</evidence>
<dbReference type="AlphaFoldDB" id="M4ZH86"/>
<dbReference type="PATRIC" id="fig|1245469.3.peg.7378"/>
<evidence type="ECO:0000256" key="2">
    <source>
        <dbReference type="ARBA" id="ARBA00006257"/>
    </source>
</evidence>
<evidence type="ECO:0000256" key="7">
    <source>
        <dbReference type="RuleBase" id="RU362070"/>
    </source>
</evidence>
<dbReference type="GO" id="GO:0009306">
    <property type="term" value="P:protein secretion"/>
    <property type="evidence" value="ECO:0007669"/>
    <property type="project" value="UniProtKB-UniRule"/>
</dbReference>
<sequence length="215" mass="23693">MTQFNLFAVLAVIAGLGLVTFAVVTMTSFVKIAVVLFLIRNALGVQQTPPNLVLYAIALVLTAYVSAPLVQAVYERVNDRATEFQTFADWKDAAERATQPVREHLSRFTTVAERDFFVTATGSLWPDSSRAKLSSEDLVILVPSFMSSELKRAFEIGFLLYLPFIAIDLVVSAVLMSLGMSMVPPSTISVPFKLFLFVMVEGWSKLMHGLVLSYG</sequence>
<gene>
    <name evidence="8" type="ORF">S58_72190</name>
</gene>
<evidence type="ECO:0000313" key="8">
    <source>
        <dbReference type="EMBL" id="BAM93183.1"/>
    </source>
</evidence>
<dbReference type="GO" id="GO:0005886">
    <property type="term" value="C:plasma membrane"/>
    <property type="evidence" value="ECO:0007669"/>
    <property type="project" value="UniProtKB-SubCell"/>
</dbReference>
<keyword evidence="5 7" id="KW-1133">Transmembrane helix</keyword>
<comment type="subcellular location">
    <subcellularLocation>
        <location evidence="1">Cell membrane</location>
        <topology evidence="1">Multi-pass membrane protein</topology>
    </subcellularLocation>
</comment>
<dbReference type="STRING" id="1245469.S58_72190"/>